<dbReference type="Proteomes" id="UP001209540">
    <property type="component" value="Unassembled WGS sequence"/>
</dbReference>
<sequence>MTQSDSIQTIQCIFIGIDYVSIFDLSSKGRKTQLIYNRVLEMRVATSIQPSEQVGIMCVFIVTPPLKSLMHFLEKKHEKSALIVDHTTIDPGFSQKHYQKTGADQEKFKELMNTVFFSLEYPLNKPRNKTSSTTTINSTIDSSSGENKHNKKNKFLLSYAKKRFLKSFGLGKLIRCGSYICSTTFGSDGIIDE</sequence>
<name>A0AAD5KGR3_9FUNG</name>
<feature type="region of interest" description="Disordered" evidence="1">
    <location>
        <begin position="128"/>
        <end position="148"/>
    </location>
</feature>
<evidence type="ECO:0000313" key="3">
    <source>
        <dbReference type="Proteomes" id="UP001209540"/>
    </source>
</evidence>
<evidence type="ECO:0000313" key="2">
    <source>
        <dbReference type="EMBL" id="KAI9270471.1"/>
    </source>
</evidence>
<accession>A0AAD5KGR3</accession>
<reference evidence="2" key="1">
    <citation type="journal article" date="2022" name="IScience">
        <title>Evolution of zygomycete secretomes and the origins of terrestrial fungal ecologies.</title>
        <authorList>
            <person name="Chang Y."/>
            <person name="Wang Y."/>
            <person name="Mondo S."/>
            <person name="Ahrendt S."/>
            <person name="Andreopoulos W."/>
            <person name="Barry K."/>
            <person name="Beard J."/>
            <person name="Benny G.L."/>
            <person name="Blankenship S."/>
            <person name="Bonito G."/>
            <person name="Cuomo C."/>
            <person name="Desiro A."/>
            <person name="Gervers K.A."/>
            <person name="Hundley H."/>
            <person name="Kuo A."/>
            <person name="LaButti K."/>
            <person name="Lang B.F."/>
            <person name="Lipzen A."/>
            <person name="O'Donnell K."/>
            <person name="Pangilinan J."/>
            <person name="Reynolds N."/>
            <person name="Sandor L."/>
            <person name="Smith M.E."/>
            <person name="Tsang A."/>
            <person name="Grigoriev I.V."/>
            <person name="Stajich J.E."/>
            <person name="Spatafora J.W."/>
        </authorList>
    </citation>
    <scope>NUCLEOTIDE SEQUENCE</scope>
    <source>
        <strain evidence="2">RSA 2281</strain>
    </source>
</reference>
<keyword evidence="3" id="KW-1185">Reference proteome</keyword>
<protein>
    <submittedName>
        <fullName evidence="2">Uncharacterized protein</fullName>
    </submittedName>
</protein>
<comment type="caution">
    <text evidence="2">The sequence shown here is derived from an EMBL/GenBank/DDBJ whole genome shotgun (WGS) entry which is preliminary data.</text>
</comment>
<dbReference type="EMBL" id="JAIXMP010000007">
    <property type="protein sequence ID" value="KAI9270471.1"/>
    <property type="molecule type" value="Genomic_DNA"/>
</dbReference>
<evidence type="ECO:0000256" key="1">
    <source>
        <dbReference type="SAM" id="MobiDB-lite"/>
    </source>
</evidence>
<reference evidence="2" key="2">
    <citation type="submission" date="2023-02" db="EMBL/GenBank/DDBJ databases">
        <authorList>
            <consortium name="DOE Joint Genome Institute"/>
            <person name="Mondo S.J."/>
            <person name="Chang Y."/>
            <person name="Wang Y."/>
            <person name="Ahrendt S."/>
            <person name="Andreopoulos W."/>
            <person name="Barry K."/>
            <person name="Beard J."/>
            <person name="Benny G.L."/>
            <person name="Blankenship S."/>
            <person name="Bonito G."/>
            <person name="Cuomo C."/>
            <person name="Desiro A."/>
            <person name="Gervers K.A."/>
            <person name="Hundley H."/>
            <person name="Kuo A."/>
            <person name="LaButti K."/>
            <person name="Lang B.F."/>
            <person name="Lipzen A."/>
            <person name="O'Donnell K."/>
            <person name="Pangilinan J."/>
            <person name="Reynolds N."/>
            <person name="Sandor L."/>
            <person name="Smith M.W."/>
            <person name="Tsang A."/>
            <person name="Grigoriev I.V."/>
            <person name="Stajich J.E."/>
            <person name="Spatafora J.W."/>
        </authorList>
    </citation>
    <scope>NUCLEOTIDE SEQUENCE</scope>
    <source>
        <strain evidence="2">RSA 2281</strain>
    </source>
</reference>
<organism evidence="2 3">
    <name type="scientific">Phascolomyces articulosus</name>
    <dbReference type="NCBI Taxonomy" id="60185"/>
    <lineage>
        <taxon>Eukaryota</taxon>
        <taxon>Fungi</taxon>
        <taxon>Fungi incertae sedis</taxon>
        <taxon>Mucoromycota</taxon>
        <taxon>Mucoromycotina</taxon>
        <taxon>Mucoromycetes</taxon>
        <taxon>Mucorales</taxon>
        <taxon>Lichtheimiaceae</taxon>
        <taxon>Phascolomyces</taxon>
    </lineage>
</organism>
<gene>
    <name evidence="2" type="ORF">BDA99DRAFT_534580</name>
</gene>
<proteinExistence type="predicted"/>
<dbReference type="AlphaFoldDB" id="A0AAD5KGR3"/>
<feature type="compositionally biased region" description="Low complexity" evidence="1">
    <location>
        <begin position="130"/>
        <end position="144"/>
    </location>
</feature>